<dbReference type="EMBL" id="BAABAT010000007">
    <property type="protein sequence ID" value="GAA4249096.1"/>
    <property type="molecule type" value="Genomic_DNA"/>
</dbReference>
<evidence type="ECO:0000256" key="2">
    <source>
        <dbReference type="ARBA" id="ARBA00023125"/>
    </source>
</evidence>
<dbReference type="InterPro" id="IPR036271">
    <property type="entry name" value="Tet_transcr_reg_TetR-rel_C_sf"/>
</dbReference>
<dbReference type="SUPFAM" id="SSF48498">
    <property type="entry name" value="Tetracyclin repressor-like, C-terminal domain"/>
    <property type="match status" value="1"/>
</dbReference>
<dbReference type="SUPFAM" id="SSF46689">
    <property type="entry name" value="Homeodomain-like"/>
    <property type="match status" value="1"/>
</dbReference>
<dbReference type="RefSeq" id="WP_345127319.1">
    <property type="nucleotide sequence ID" value="NZ_BAABAT010000007.1"/>
</dbReference>
<dbReference type="InterPro" id="IPR001647">
    <property type="entry name" value="HTH_TetR"/>
</dbReference>
<reference evidence="7" key="1">
    <citation type="journal article" date="2019" name="Int. J. Syst. Evol. Microbiol.">
        <title>The Global Catalogue of Microorganisms (GCM) 10K type strain sequencing project: providing services to taxonomists for standard genome sequencing and annotation.</title>
        <authorList>
            <consortium name="The Broad Institute Genomics Platform"/>
            <consortium name="The Broad Institute Genome Sequencing Center for Infectious Disease"/>
            <person name="Wu L."/>
            <person name="Ma J."/>
        </authorList>
    </citation>
    <scope>NUCLEOTIDE SEQUENCE [LARGE SCALE GENOMIC DNA]</scope>
    <source>
        <strain evidence="7">JCM 17441</strain>
    </source>
</reference>
<keyword evidence="3" id="KW-0804">Transcription</keyword>
<organism evidence="6 7">
    <name type="scientific">Dactylosporangium darangshiense</name>
    <dbReference type="NCBI Taxonomy" id="579108"/>
    <lineage>
        <taxon>Bacteria</taxon>
        <taxon>Bacillati</taxon>
        <taxon>Actinomycetota</taxon>
        <taxon>Actinomycetes</taxon>
        <taxon>Micromonosporales</taxon>
        <taxon>Micromonosporaceae</taxon>
        <taxon>Dactylosporangium</taxon>
    </lineage>
</organism>
<dbReference type="PRINTS" id="PR00455">
    <property type="entry name" value="HTHTETR"/>
</dbReference>
<dbReference type="InterPro" id="IPR050109">
    <property type="entry name" value="HTH-type_TetR-like_transc_reg"/>
</dbReference>
<feature type="domain" description="HTH tetR-type" evidence="5">
    <location>
        <begin position="6"/>
        <end position="66"/>
    </location>
</feature>
<evidence type="ECO:0000256" key="3">
    <source>
        <dbReference type="ARBA" id="ARBA00023163"/>
    </source>
</evidence>
<dbReference type="PANTHER" id="PTHR30055:SF234">
    <property type="entry name" value="HTH-TYPE TRANSCRIPTIONAL REGULATOR BETI"/>
    <property type="match status" value="1"/>
</dbReference>
<dbReference type="PROSITE" id="PS50977">
    <property type="entry name" value="HTH_TETR_2"/>
    <property type="match status" value="1"/>
</dbReference>
<dbReference type="Proteomes" id="UP001500620">
    <property type="component" value="Unassembled WGS sequence"/>
</dbReference>
<evidence type="ECO:0000313" key="6">
    <source>
        <dbReference type="EMBL" id="GAA4249096.1"/>
    </source>
</evidence>
<keyword evidence="7" id="KW-1185">Reference proteome</keyword>
<name>A0ABP8D7S6_9ACTN</name>
<keyword evidence="2 4" id="KW-0238">DNA-binding</keyword>
<comment type="caution">
    <text evidence="6">The sequence shown here is derived from an EMBL/GenBank/DDBJ whole genome shotgun (WGS) entry which is preliminary data.</text>
</comment>
<dbReference type="InterPro" id="IPR004111">
    <property type="entry name" value="Repressor_TetR_C"/>
</dbReference>
<evidence type="ECO:0000259" key="5">
    <source>
        <dbReference type="PROSITE" id="PS50977"/>
    </source>
</evidence>
<feature type="DNA-binding region" description="H-T-H motif" evidence="4">
    <location>
        <begin position="29"/>
        <end position="48"/>
    </location>
</feature>
<dbReference type="InterPro" id="IPR009057">
    <property type="entry name" value="Homeodomain-like_sf"/>
</dbReference>
<accession>A0ABP8D7S6</accession>
<dbReference type="Gene3D" id="1.10.357.10">
    <property type="entry name" value="Tetracycline Repressor, domain 2"/>
    <property type="match status" value="1"/>
</dbReference>
<evidence type="ECO:0000256" key="4">
    <source>
        <dbReference type="PROSITE-ProRule" id="PRU00335"/>
    </source>
</evidence>
<protein>
    <submittedName>
        <fullName evidence="6">TetR/AcrR family transcriptional regulator C-terminal domain-containing protein</fullName>
    </submittedName>
</protein>
<dbReference type="PANTHER" id="PTHR30055">
    <property type="entry name" value="HTH-TYPE TRANSCRIPTIONAL REGULATOR RUTR"/>
    <property type="match status" value="1"/>
</dbReference>
<keyword evidence="1" id="KW-0805">Transcription regulation</keyword>
<gene>
    <name evidence="6" type="ORF">GCM10022255_031650</name>
</gene>
<sequence>MRKLKDSRRPEILDAALAVAAERGLDALSMRTVAQRLGLTPMALYGYFRSKDELLDAVVGRLLSEIPAPPPGLGWRETVEHLAYGLREVAARHPAVLPLLLTRPAISPAAMRIVDAAYAALLVAGVPPVQVPRVERMLSTFVIGHTLSEVSGRFGDGTMDPAARRAQLPPEELPGHNALAAHLDTAVPWGEEFRADLRDLCDLIESLGRATAAGPRG</sequence>
<evidence type="ECO:0000256" key="1">
    <source>
        <dbReference type="ARBA" id="ARBA00023015"/>
    </source>
</evidence>
<dbReference type="Gene3D" id="1.10.10.60">
    <property type="entry name" value="Homeodomain-like"/>
    <property type="match status" value="1"/>
</dbReference>
<dbReference type="Pfam" id="PF00440">
    <property type="entry name" value="TetR_N"/>
    <property type="match status" value="1"/>
</dbReference>
<evidence type="ECO:0000313" key="7">
    <source>
        <dbReference type="Proteomes" id="UP001500620"/>
    </source>
</evidence>
<dbReference type="Pfam" id="PF02909">
    <property type="entry name" value="TetR_C_1"/>
    <property type="match status" value="1"/>
</dbReference>
<proteinExistence type="predicted"/>